<dbReference type="PANTHER" id="PTHR47959:SF1">
    <property type="entry name" value="ATP-DEPENDENT RNA HELICASE DBPA"/>
    <property type="match status" value="1"/>
</dbReference>
<dbReference type="EC" id="3.6.4.13" evidence="7"/>
<dbReference type="AlphaFoldDB" id="A0A9K3NKQ5"/>
<proteinExistence type="inferred from homology"/>
<dbReference type="EMBL" id="MNCJ02000321">
    <property type="protein sequence ID" value="KAF5803886.1"/>
    <property type="molecule type" value="Genomic_DNA"/>
</dbReference>
<sequence>MVPALEGRGIIGRAKTRTGKTLAFAIPIIKQLTEEDEDNRNSIAGRLPGVLVLAPTRELAKQVETEIKESAPYLRTVCVYIGVSDTLQKNQLSRGVNIVVGAPGRLIDLVNSNVLKLGEVQFLVLDEANQMLAVGFEEDVETILEKLPPQRQSMLFQQRCPVGFRNSRGNT</sequence>
<dbReference type="GO" id="GO:0003724">
    <property type="term" value="F:RNA helicase activity"/>
    <property type="evidence" value="ECO:0007669"/>
    <property type="project" value="UniProtKB-EC"/>
</dbReference>
<evidence type="ECO:0000256" key="2">
    <source>
        <dbReference type="ARBA" id="ARBA00022741"/>
    </source>
</evidence>
<dbReference type="InterPro" id="IPR027417">
    <property type="entry name" value="P-loop_NTPase"/>
</dbReference>
<dbReference type="Pfam" id="PF00270">
    <property type="entry name" value="DEAD"/>
    <property type="match status" value="1"/>
</dbReference>
<reference evidence="7" key="1">
    <citation type="journal article" date="2017" name="Nature">
        <title>The sunflower genome provides insights into oil metabolism, flowering and Asterid evolution.</title>
        <authorList>
            <person name="Badouin H."/>
            <person name="Gouzy J."/>
            <person name="Grassa C.J."/>
            <person name="Murat F."/>
            <person name="Staton S.E."/>
            <person name="Cottret L."/>
            <person name="Lelandais-Briere C."/>
            <person name="Owens G.L."/>
            <person name="Carrere S."/>
            <person name="Mayjonade B."/>
            <person name="Legrand L."/>
            <person name="Gill N."/>
            <person name="Kane N.C."/>
            <person name="Bowers J.E."/>
            <person name="Hubner S."/>
            <person name="Bellec A."/>
            <person name="Berard A."/>
            <person name="Berges H."/>
            <person name="Blanchet N."/>
            <person name="Boniface M.C."/>
            <person name="Brunel D."/>
            <person name="Catrice O."/>
            <person name="Chaidir N."/>
            <person name="Claudel C."/>
            <person name="Donnadieu C."/>
            <person name="Faraut T."/>
            <person name="Fievet G."/>
            <person name="Helmstetter N."/>
            <person name="King M."/>
            <person name="Knapp S.J."/>
            <person name="Lai Z."/>
            <person name="Le Paslier M.C."/>
            <person name="Lippi Y."/>
            <person name="Lorenzon L."/>
            <person name="Mandel J.R."/>
            <person name="Marage G."/>
            <person name="Marchand G."/>
            <person name="Marquand E."/>
            <person name="Bret-Mestries E."/>
            <person name="Morien E."/>
            <person name="Nambeesan S."/>
            <person name="Nguyen T."/>
            <person name="Pegot-Espagnet P."/>
            <person name="Pouilly N."/>
            <person name="Raftis F."/>
            <person name="Sallet E."/>
            <person name="Schiex T."/>
            <person name="Thomas J."/>
            <person name="Vandecasteele C."/>
            <person name="Vares D."/>
            <person name="Vear F."/>
            <person name="Vautrin S."/>
            <person name="Crespi M."/>
            <person name="Mangin B."/>
            <person name="Burke J.M."/>
            <person name="Salse J."/>
            <person name="Munos S."/>
            <person name="Vincourt P."/>
            <person name="Rieseberg L.H."/>
            <person name="Langlade N.B."/>
        </authorList>
    </citation>
    <scope>NUCLEOTIDE SEQUENCE</scope>
    <source>
        <tissue evidence="7">Leaves</tissue>
    </source>
</reference>
<dbReference type="GO" id="GO:0000373">
    <property type="term" value="P:Group II intron splicing"/>
    <property type="evidence" value="ECO:0000318"/>
    <property type="project" value="GO_Central"/>
</dbReference>
<gene>
    <name evidence="7" type="ORF">HanXRQr2_Chr06g0276621</name>
</gene>
<evidence type="ECO:0000313" key="7">
    <source>
        <dbReference type="EMBL" id="KAF5803886.1"/>
    </source>
</evidence>
<reference evidence="7" key="2">
    <citation type="submission" date="2020-06" db="EMBL/GenBank/DDBJ databases">
        <title>Helianthus annuus Genome sequencing and assembly Release 2.</title>
        <authorList>
            <person name="Gouzy J."/>
            <person name="Langlade N."/>
            <person name="Munos S."/>
        </authorList>
    </citation>
    <scope>NUCLEOTIDE SEQUENCE</scope>
    <source>
        <tissue evidence="7">Leaves</tissue>
    </source>
</reference>
<evidence type="ECO:0000256" key="3">
    <source>
        <dbReference type="ARBA" id="ARBA00022801"/>
    </source>
</evidence>
<keyword evidence="3 7" id="KW-0378">Hydrolase</keyword>
<dbReference type="InterPro" id="IPR014001">
    <property type="entry name" value="Helicase_ATP-bd"/>
</dbReference>
<keyword evidence="2" id="KW-0547">Nucleotide-binding</keyword>
<evidence type="ECO:0000313" key="8">
    <source>
        <dbReference type="Proteomes" id="UP000215914"/>
    </source>
</evidence>
<dbReference type="SUPFAM" id="SSF52540">
    <property type="entry name" value="P-loop containing nucleoside triphosphate hydrolases"/>
    <property type="match status" value="1"/>
</dbReference>
<dbReference type="Gene3D" id="3.40.50.300">
    <property type="entry name" value="P-loop containing nucleotide triphosphate hydrolases"/>
    <property type="match status" value="1"/>
</dbReference>
<keyword evidence="8" id="KW-1185">Reference proteome</keyword>
<evidence type="ECO:0000259" key="6">
    <source>
        <dbReference type="PROSITE" id="PS51192"/>
    </source>
</evidence>
<evidence type="ECO:0000256" key="5">
    <source>
        <dbReference type="ARBA" id="ARBA00022840"/>
    </source>
</evidence>
<accession>A0A9K3NKQ5</accession>
<name>A0A9K3NKQ5_HELAN</name>
<dbReference type="InterPro" id="IPR050079">
    <property type="entry name" value="DEAD_box_RNA_helicase"/>
</dbReference>
<dbReference type="SMART" id="SM00487">
    <property type="entry name" value="DEXDc"/>
    <property type="match status" value="1"/>
</dbReference>
<keyword evidence="5" id="KW-0067">ATP-binding</keyword>
<evidence type="ECO:0000256" key="4">
    <source>
        <dbReference type="ARBA" id="ARBA00022806"/>
    </source>
</evidence>
<comment type="caution">
    <text evidence="7">The sequence shown here is derived from an EMBL/GenBank/DDBJ whole genome shotgun (WGS) entry which is preliminary data.</text>
</comment>
<dbReference type="GO" id="GO:0016787">
    <property type="term" value="F:hydrolase activity"/>
    <property type="evidence" value="ECO:0007669"/>
    <property type="project" value="UniProtKB-KW"/>
</dbReference>
<dbReference type="Proteomes" id="UP000215914">
    <property type="component" value="Unassembled WGS sequence"/>
</dbReference>
<comment type="similarity">
    <text evidence="1">Belongs to the DEAD box helicase family. DDX21/DDX50 subfamily.</text>
</comment>
<dbReference type="InterPro" id="IPR011545">
    <property type="entry name" value="DEAD/DEAH_box_helicase_dom"/>
</dbReference>
<dbReference type="GO" id="GO:0005737">
    <property type="term" value="C:cytoplasm"/>
    <property type="evidence" value="ECO:0000318"/>
    <property type="project" value="GO_Central"/>
</dbReference>
<feature type="domain" description="Helicase ATP-binding" evidence="6">
    <location>
        <begin position="1"/>
        <end position="156"/>
    </location>
</feature>
<evidence type="ECO:0000256" key="1">
    <source>
        <dbReference type="ARBA" id="ARBA00006517"/>
    </source>
</evidence>
<keyword evidence="4 7" id="KW-0347">Helicase</keyword>
<dbReference type="GO" id="GO:0003676">
    <property type="term" value="F:nucleic acid binding"/>
    <property type="evidence" value="ECO:0007669"/>
    <property type="project" value="InterPro"/>
</dbReference>
<dbReference type="PROSITE" id="PS51192">
    <property type="entry name" value="HELICASE_ATP_BIND_1"/>
    <property type="match status" value="1"/>
</dbReference>
<dbReference type="PANTHER" id="PTHR47959">
    <property type="entry name" value="ATP-DEPENDENT RNA HELICASE RHLE-RELATED"/>
    <property type="match status" value="1"/>
</dbReference>
<dbReference type="Gramene" id="mRNA:HanXRQr2_Chr06g0276621">
    <property type="protein sequence ID" value="mRNA:HanXRQr2_Chr06g0276621"/>
    <property type="gene ID" value="HanXRQr2_Chr06g0276621"/>
</dbReference>
<protein>
    <submittedName>
        <fullName evidence="7">RNA helicase</fullName>
        <ecNumber evidence="7">3.6.4.13</ecNumber>
    </submittedName>
</protein>
<dbReference type="GO" id="GO:0005524">
    <property type="term" value="F:ATP binding"/>
    <property type="evidence" value="ECO:0007669"/>
    <property type="project" value="UniProtKB-KW"/>
</dbReference>
<dbReference type="CDD" id="cd00268">
    <property type="entry name" value="DEADc"/>
    <property type="match status" value="1"/>
</dbReference>
<dbReference type="InterPro" id="IPR044742">
    <property type="entry name" value="DEAD/DEAH_RhlB"/>
</dbReference>
<organism evidence="7 8">
    <name type="scientific">Helianthus annuus</name>
    <name type="common">Common sunflower</name>
    <dbReference type="NCBI Taxonomy" id="4232"/>
    <lineage>
        <taxon>Eukaryota</taxon>
        <taxon>Viridiplantae</taxon>
        <taxon>Streptophyta</taxon>
        <taxon>Embryophyta</taxon>
        <taxon>Tracheophyta</taxon>
        <taxon>Spermatophyta</taxon>
        <taxon>Magnoliopsida</taxon>
        <taxon>eudicotyledons</taxon>
        <taxon>Gunneridae</taxon>
        <taxon>Pentapetalae</taxon>
        <taxon>asterids</taxon>
        <taxon>campanulids</taxon>
        <taxon>Asterales</taxon>
        <taxon>Asteraceae</taxon>
        <taxon>Asteroideae</taxon>
        <taxon>Heliantheae alliance</taxon>
        <taxon>Heliantheae</taxon>
        <taxon>Helianthus</taxon>
    </lineage>
</organism>